<evidence type="ECO:0000313" key="2">
    <source>
        <dbReference type="Proteomes" id="UP000670475"/>
    </source>
</evidence>
<keyword evidence="2" id="KW-1185">Reference proteome</keyword>
<proteinExistence type="predicted"/>
<dbReference type="Pfam" id="PF19686">
    <property type="entry name" value="DUF6188"/>
    <property type="match status" value="1"/>
</dbReference>
<dbReference type="EMBL" id="JAGIQL010000001">
    <property type="protein sequence ID" value="MBP0455928.1"/>
    <property type="molecule type" value="Genomic_DNA"/>
</dbReference>
<dbReference type="Proteomes" id="UP000670475">
    <property type="component" value="Unassembled WGS sequence"/>
</dbReference>
<dbReference type="AlphaFoldDB" id="A0A940MBZ0"/>
<name>A0A940MBZ0_9ACTN</name>
<accession>A0A940MBZ0</accession>
<sequence>MRLSEHDDYWSVGVEEADVTRVSFDFAVTFLVRSESLSLELRIQDSFVLVDPDGSETVIGPEGGPEQLAPALSLLHTGLVHLYAYKDGRLKVELQDGSWLRVNASEEFEPWELTATDGTRIVSTPGDGLAVWTRR</sequence>
<comment type="caution">
    <text evidence="1">The sequence shown here is derived from an EMBL/GenBank/DDBJ whole genome shotgun (WGS) entry which is preliminary data.</text>
</comment>
<dbReference type="InterPro" id="IPR046179">
    <property type="entry name" value="DUF6188"/>
</dbReference>
<dbReference type="RefSeq" id="WP_209337713.1">
    <property type="nucleotide sequence ID" value="NZ_JAGIQL010000001.1"/>
</dbReference>
<evidence type="ECO:0000313" key="1">
    <source>
        <dbReference type="EMBL" id="MBP0455928.1"/>
    </source>
</evidence>
<gene>
    <name evidence="1" type="ORF">JFN87_00215</name>
</gene>
<protein>
    <submittedName>
        <fullName evidence="1">Uncharacterized protein</fullName>
    </submittedName>
</protein>
<organism evidence="1 2">
    <name type="scientific">Streptomyces montanisoli</name>
    <dbReference type="NCBI Taxonomy" id="2798581"/>
    <lineage>
        <taxon>Bacteria</taxon>
        <taxon>Bacillati</taxon>
        <taxon>Actinomycetota</taxon>
        <taxon>Actinomycetes</taxon>
        <taxon>Kitasatosporales</taxon>
        <taxon>Streptomycetaceae</taxon>
        <taxon>Streptomyces</taxon>
    </lineage>
</organism>
<reference evidence="1" key="1">
    <citation type="submission" date="2021-03" db="EMBL/GenBank/DDBJ databases">
        <title>Whole genome sequence of Streptomyces bomunensis MMS17-BM035.</title>
        <authorList>
            <person name="Lee J.H."/>
        </authorList>
    </citation>
    <scope>NUCLEOTIDE SEQUENCE</scope>
    <source>
        <strain evidence="1">MMS17-BM035</strain>
    </source>
</reference>